<organism evidence="1 2">
    <name type="scientific">Penicillium chrysogenum</name>
    <name type="common">Penicillium notatum</name>
    <dbReference type="NCBI Taxonomy" id="5076"/>
    <lineage>
        <taxon>Eukaryota</taxon>
        <taxon>Fungi</taxon>
        <taxon>Dikarya</taxon>
        <taxon>Ascomycota</taxon>
        <taxon>Pezizomycotina</taxon>
        <taxon>Eurotiomycetes</taxon>
        <taxon>Eurotiomycetidae</taxon>
        <taxon>Eurotiales</taxon>
        <taxon>Aspergillaceae</taxon>
        <taxon>Penicillium</taxon>
        <taxon>Penicillium chrysogenum species complex</taxon>
    </lineage>
</organism>
<reference evidence="1 2" key="1">
    <citation type="journal article" date="2023" name="IMA Fungus">
        <title>Comparative genomic study of the Penicillium genus elucidates a diverse pangenome and 15 lateral gene transfer events.</title>
        <authorList>
            <person name="Petersen C."/>
            <person name="Sorensen T."/>
            <person name="Nielsen M.R."/>
            <person name="Sondergaard T.E."/>
            <person name="Sorensen J.L."/>
            <person name="Fitzpatrick D.A."/>
            <person name="Frisvad J.C."/>
            <person name="Nielsen K.L."/>
        </authorList>
    </citation>
    <scope>NUCLEOTIDE SEQUENCE [LARGE SCALE GENOMIC DNA]</scope>
    <source>
        <strain evidence="1 2">IBT 3361</strain>
    </source>
</reference>
<protein>
    <submittedName>
        <fullName evidence="1">Uncharacterized protein</fullName>
    </submittedName>
</protein>
<dbReference type="EMBL" id="JAPVEB010000001">
    <property type="protein sequence ID" value="KAJ5282045.1"/>
    <property type="molecule type" value="Genomic_DNA"/>
</dbReference>
<evidence type="ECO:0000313" key="2">
    <source>
        <dbReference type="Proteomes" id="UP001220256"/>
    </source>
</evidence>
<proteinExistence type="predicted"/>
<comment type="caution">
    <text evidence="1">The sequence shown here is derived from an EMBL/GenBank/DDBJ whole genome shotgun (WGS) entry which is preliminary data.</text>
</comment>
<accession>A0ABQ8WSN3</accession>
<dbReference type="Proteomes" id="UP001220256">
    <property type="component" value="Unassembled WGS sequence"/>
</dbReference>
<sequence>MADLVRVAVGMDLETQQASAKAGKEAGGGEVARLGYIQPPFHVLSAQGPYLKMQEWQSLCLVCWRDRCGAQSGKQARLDGTDVLMSGKNQQASAKAGEIPSQNLSNYLWRVTLVHSTSSPCIVRSGTSPKYSVCWCGCMHTDVCCIGNPLASAFKWATSWQVTVSQLVVWICLVKSNKRQQKLVRSHRRTYLTTYGG</sequence>
<gene>
    <name evidence="1" type="ORF">N7505_000025</name>
</gene>
<keyword evidence="2" id="KW-1185">Reference proteome</keyword>
<name>A0ABQ8WSN3_PENCH</name>
<evidence type="ECO:0000313" key="1">
    <source>
        <dbReference type="EMBL" id="KAJ5282045.1"/>
    </source>
</evidence>